<organism evidence="2 3">
    <name type="scientific">Halovivax ruber (strain DSM 18193 / JCM 13892 / XH-70)</name>
    <dbReference type="NCBI Taxonomy" id="797302"/>
    <lineage>
        <taxon>Archaea</taxon>
        <taxon>Methanobacteriati</taxon>
        <taxon>Methanobacteriota</taxon>
        <taxon>Stenosarchaea group</taxon>
        <taxon>Halobacteria</taxon>
        <taxon>Halobacteriales</taxon>
        <taxon>Natrialbaceae</taxon>
        <taxon>Halovivax</taxon>
    </lineage>
</organism>
<dbReference type="EMBL" id="CP003050">
    <property type="protein sequence ID" value="AGB17727.1"/>
    <property type="molecule type" value="Genomic_DNA"/>
</dbReference>
<dbReference type="STRING" id="797302.Halru_3161"/>
<feature type="compositionally biased region" description="Acidic residues" evidence="1">
    <location>
        <begin position="28"/>
        <end position="50"/>
    </location>
</feature>
<dbReference type="OrthoDB" id="205445at2157"/>
<feature type="region of interest" description="Disordered" evidence="1">
    <location>
        <begin position="20"/>
        <end position="67"/>
    </location>
</feature>
<dbReference type="GeneID" id="14377922"/>
<dbReference type="RefSeq" id="WP_015302309.1">
    <property type="nucleotide sequence ID" value="NC_019964.1"/>
</dbReference>
<evidence type="ECO:0000256" key="1">
    <source>
        <dbReference type="SAM" id="MobiDB-lite"/>
    </source>
</evidence>
<gene>
    <name evidence="2" type="ordered locus">Halru_3161</name>
</gene>
<proteinExistence type="predicted"/>
<dbReference type="PROSITE" id="PS51318">
    <property type="entry name" value="TAT"/>
    <property type="match status" value="1"/>
</dbReference>
<dbReference type="eggNOG" id="arCOG11189">
    <property type="taxonomic scope" value="Archaea"/>
</dbReference>
<dbReference type="eggNOG" id="arCOG06180">
    <property type="taxonomic scope" value="Archaea"/>
</dbReference>
<sequence>MTQRTRRRFLAVAGALGVSATAGCLSGDESDPDDGADEGSDDGSTDDGPDGDANSPDDSGSTDESSTVEGTLLGDITVDNLHDATHTVDVQVEINGSMESWVSKEIESRTGSVALDRSWDAAGGEFRVRVRLDGTEFVEVTPADWNSPDCLSLIVVIDQSGALRVAGDTTSGFCAQ</sequence>
<dbReference type="AlphaFoldDB" id="L0IIC3"/>
<dbReference type="Proteomes" id="UP000010846">
    <property type="component" value="Chromosome"/>
</dbReference>
<accession>L0IIC3</accession>
<protein>
    <submittedName>
        <fullName evidence="2">Uncharacterized protein</fullName>
    </submittedName>
</protein>
<feature type="compositionally biased region" description="Polar residues" evidence="1">
    <location>
        <begin position="56"/>
        <end position="67"/>
    </location>
</feature>
<reference evidence="2" key="1">
    <citation type="submission" date="2011-09" db="EMBL/GenBank/DDBJ databases">
        <title>Complete sequence of Halovivax ruber XH-70.</title>
        <authorList>
            <consortium name="US DOE Joint Genome Institute"/>
            <person name="Lucas S."/>
            <person name="Han J."/>
            <person name="Lapidus A."/>
            <person name="Cheng J.-F."/>
            <person name="Goodwin L."/>
            <person name="Pitluck S."/>
            <person name="Peters L."/>
            <person name="Mikhailova N."/>
            <person name="Davenport K."/>
            <person name="Detter J.C."/>
            <person name="Han C."/>
            <person name="Tapia R."/>
            <person name="Land M."/>
            <person name="Hauser L."/>
            <person name="Kyrpides N."/>
            <person name="Ivanova N."/>
            <person name="Pagani I."/>
            <person name="Sproer C."/>
            <person name="Anderson I."/>
            <person name="Woyke T."/>
        </authorList>
    </citation>
    <scope>NUCLEOTIDE SEQUENCE</scope>
    <source>
        <strain evidence="2">XH-70</strain>
    </source>
</reference>
<dbReference type="PROSITE" id="PS51257">
    <property type="entry name" value="PROKAR_LIPOPROTEIN"/>
    <property type="match status" value="1"/>
</dbReference>
<evidence type="ECO:0000313" key="3">
    <source>
        <dbReference type="Proteomes" id="UP000010846"/>
    </source>
</evidence>
<name>L0IIC3_HALRX</name>
<keyword evidence="3" id="KW-1185">Reference proteome</keyword>
<dbReference type="HOGENOM" id="CLU_1574935_0_0_2"/>
<evidence type="ECO:0000313" key="2">
    <source>
        <dbReference type="EMBL" id="AGB17727.1"/>
    </source>
</evidence>
<dbReference type="InterPro" id="IPR006311">
    <property type="entry name" value="TAT_signal"/>
</dbReference>
<dbReference type="KEGG" id="hru:Halru_3161"/>